<comment type="caution">
    <text evidence="2">The sequence shown here is derived from an EMBL/GenBank/DDBJ whole genome shotgun (WGS) entry which is preliminary data.</text>
</comment>
<dbReference type="Proteomes" id="UP000275048">
    <property type="component" value="Unassembled WGS sequence"/>
</dbReference>
<protein>
    <submittedName>
        <fullName evidence="2">Carnitine dehydratase</fullName>
    </submittedName>
</protein>
<dbReference type="GO" id="GO:0003824">
    <property type="term" value="F:catalytic activity"/>
    <property type="evidence" value="ECO:0007669"/>
    <property type="project" value="InterPro"/>
</dbReference>
<dbReference type="Pfam" id="PF02515">
    <property type="entry name" value="CoA_transf_3"/>
    <property type="match status" value="1"/>
</dbReference>
<feature type="region of interest" description="Disordered" evidence="1">
    <location>
        <begin position="448"/>
        <end position="475"/>
    </location>
</feature>
<dbReference type="SUPFAM" id="SSF89796">
    <property type="entry name" value="CoA-transferase family III (CaiB/BaiF)"/>
    <property type="match status" value="2"/>
</dbReference>
<dbReference type="PANTHER" id="PTHR48228">
    <property type="entry name" value="SUCCINYL-COA--D-CITRAMALATE COA-TRANSFERASE"/>
    <property type="match status" value="1"/>
</dbReference>
<dbReference type="InterPro" id="IPR023606">
    <property type="entry name" value="CoA-Trfase_III_dom_1_sf"/>
</dbReference>
<dbReference type="InterPro" id="IPR050509">
    <property type="entry name" value="CoA-transferase_III"/>
</dbReference>
<dbReference type="PANTHER" id="PTHR48228:SF4">
    <property type="entry name" value="BLR3030 PROTEIN"/>
    <property type="match status" value="1"/>
</dbReference>
<dbReference type="AlphaFoldDB" id="A0A3M8A295"/>
<sequence length="475" mass="49488">MAGAGFDRLLRRAWSELGRDADELAALGDVPVAPLPARLDVSGLAVASVAAASLAAAATGSGADAQRAERMPRLHLDGNRIATAFSSDRVLLVDGERPDVWAPLSGFRRTRDGWVRTHGNYPHHAAVLRRVLGLGAHADAAAIDAAFAARDGATLAHDVTVDGGMCVVVAREDPARDAELSAAPLIDVGRHANAAPARRALVAVDRARPLAGLRVLDLTRVIAGPVATRTLALLGADVLRIDPPTPPEIPWQHLDGGAGKRSAILDLHDPRDAARFDELLAEADAIVLGYRPSSLERLGLDPSTLAARHPGLVVAQLSAWGFGAGDAERGGFDSLVQAASGIAFVEGAADAPGALPVQALDHATGYFLAAAVVTLLERQAREGGSWSARMSLRRTAAELLTMPRTAEPTPSRALDDAGRAAHTTALTAGPGTVRIALPAISYDGAAREWPEAPHPWGSDTPGFRGNKRDTPGMQP</sequence>
<keyword evidence="3" id="KW-1185">Reference proteome</keyword>
<accession>A0A3M8A295</accession>
<name>A0A3M8A295_9MICO</name>
<evidence type="ECO:0000313" key="2">
    <source>
        <dbReference type="EMBL" id="RNB45212.1"/>
    </source>
</evidence>
<reference evidence="2 3" key="1">
    <citation type="submission" date="2018-10" db="EMBL/GenBank/DDBJ databases">
        <title>Isolation, diversity and antibacterial activity of antinobacteria from the wheat rhizosphere soil.</title>
        <authorList>
            <person name="Sun T."/>
        </authorList>
    </citation>
    <scope>NUCLEOTIDE SEQUENCE [LARGE SCALE GENOMIC DNA]</scope>
    <source>
        <strain evidence="2 3">SJ-23</strain>
    </source>
</reference>
<dbReference type="OrthoDB" id="9058532at2"/>
<dbReference type="InterPro" id="IPR003673">
    <property type="entry name" value="CoA-Trfase_fam_III"/>
</dbReference>
<proteinExistence type="predicted"/>
<feature type="compositionally biased region" description="Basic and acidic residues" evidence="1">
    <location>
        <begin position="466"/>
        <end position="475"/>
    </location>
</feature>
<evidence type="ECO:0000256" key="1">
    <source>
        <dbReference type="SAM" id="MobiDB-lite"/>
    </source>
</evidence>
<dbReference type="RefSeq" id="WP_122938188.1">
    <property type="nucleotide sequence ID" value="NZ_JBHSNT010000052.1"/>
</dbReference>
<gene>
    <name evidence="2" type="ORF">EDM22_16550</name>
</gene>
<organism evidence="2 3">
    <name type="scientific">Agromyces tardus</name>
    <dbReference type="NCBI Taxonomy" id="2583849"/>
    <lineage>
        <taxon>Bacteria</taxon>
        <taxon>Bacillati</taxon>
        <taxon>Actinomycetota</taxon>
        <taxon>Actinomycetes</taxon>
        <taxon>Micrococcales</taxon>
        <taxon>Microbacteriaceae</taxon>
        <taxon>Agromyces</taxon>
    </lineage>
</organism>
<dbReference type="EMBL" id="RHHB01000052">
    <property type="protein sequence ID" value="RNB45212.1"/>
    <property type="molecule type" value="Genomic_DNA"/>
</dbReference>
<dbReference type="Gene3D" id="3.40.50.10540">
    <property type="entry name" value="Crotonobetainyl-coa:carnitine coa-transferase, domain 1"/>
    <property type="match status" value="1"/>
</dbReference>
<evidence type="ECO:0000313" key="3">
    <source>
        <dbReference type="Proteomes" id="UP000275048"/>
    </source>
</evidence>